<evidence type="ECO:0000313" key="3">
    <source>
        <dbReference type="EMBL" id="UJS26360.1"/>
    </source>
</evidence>
<keyword evidence="4" id="KW-1185">Reference proteome</keyword>
<dbReference type="InterPro" id="IPR036249">
    <property type="entry name" value="Thioredoxin-like_sf"/>
</dbReference>
<dbReference type="Proteomes" id="UP001054801">
    <property type="component" value="Chromosome"/>
</dbReference>
<dbReference type="EMBL" id="CP091244">
    <property type="protein sequence ID" value="UJS26360.1"/>
    <property type="molecule type" value="Genomic_DNA"/>
</dbReference>
<dbReference type="Gene3D" id="3.40.30.10">
    <property type="entry name" value="Glutaredoxin"/>
    <property type="match status" value="1"/>
</dbReference>
<proteinExistence type="predicted"/>
<dbReference type="CDD" id="cd02947">
    <property type="entry name" value="TRX_family"/>
    <property type="match status" value="1"/>
</dbReference>
<keyword evidence="1" id="KW-0472">Membrane</keyword>
<dbReference type="PANTHER" id="PTHR45663:SF11">
    <property type="entry name" value="GEO12009P1"/>
    <property type="match status" value="1"/>
</dbReference>
<gene>
    <name evidence="3" type="ORF">L2Y54_10060</name>
</gene>
<sequence length="143" mass="15714">MKQQAGAFQLPLITWLMVALFGGMVVFAAVKLSSSEVPTIENDLVVQALQRGKPTLAEFGSDTCATCKKMAVVLHQLEQDYGDRLTVAHVNIIKQPDYITKYRIALMPTQIFFDANGNETGRHMGALTPQEILDKLGVANPRP</sequence>
<name>A0ABY3T6B6_9GAMM</name>
<evidence type="ECO:0000256" key="1">
    <source>
        <dbReference type="SAM" id="Phobius"/>
    </source>
</evidence>
<accession>A0ABY3T6B6</accession>
<dbReference type="Pfam" id="PF00085">
    <property type="entry name" value="Thioredoxin"/>
    <property type="match status" value="1"/>
</dbReference>
<evidence type="ECO:0000259" key="2">
    <source>
        <dbReference type="PROSITE" id="PS51352"/>
    </source>
</evidence>
<dbReference type="InterPro" id="IPR013766">
    <property type="entry name" value="Thioredoxin_domain"/>
</dbReference>
<feature type="domain" description="Thioredoxin" evidence="2">
    <location>
        <begin position="26"/>
        <end position="141"/>
    </location>
</feature>
<dbReference type="SUPFAM" id="SSF52833">
    <property type="entry name" value="Thioredoxin-like"/>
    <property type="match status" value="1"/>
</dbReference>
<reference evidence="3" key="1">
    <citation type="journal article" date="2022" name="Microorganisms">
        <title>Two New Species of Filamentous Sulfur Bacteria of the Genus Thiothrix, Thiothrix winogradskyi sp. nov. and 'Candidatus Thiothrix sulfatifontis' sp. nov.</title>
        <authorList>
            <person name="Ravin N.V."/>
            <person name="Rossetti S."/>
            <person name="Beletsky A.V."/>
            <person name="Kadnikov V.V."/>
            <person name="Rudenko T.S."/>
            <person name="Smolyakov D.D."/>
            <person name="Moskvitina M.I."/>
            <person name="Gureeva M.V."/>
            <person name="Mardanov A.V."/>
            <person name="Grabovich M.Y."/>
        </authorList>
    </citation>
    <scope>NUCLEOTIDE SEQUENCE</scope>
    <source>
        <strain evidence="3">CT3</strain>
    </source>
</reference>
<evidence type="ECO:0000313" key="4">
    <source>
        <dbReference type="Proteomes" id="UP001054801"/>
    </source>
</evidence>
<dbReference type="PROSITE" id="PS51352">
    <property type="entry name" value="THIOREDOXIN_2"/>
    <property type="match status" value="1"/>
</dbReference>
<dbReference type="PANTHER" id="PTHR45663">
    <property type="entry name" value="GEO12009P1"/>
    <property type="match status" value="1"/>
</dbReference>
<dbReference type="RefSeq" id="WP_236501742.1">
    <property type="nucleotide sequence ID" value="NZ_CP091244.1"/>
</dbReference>
<protein>
    <submittedName>
        <fullName evidence="3">Thioredoxin family protein</fullName>
    </submittedName>
</protein>
<keyword evidence="1" id="KW-1133">Transmembrane helix</keyword>
<feature type="transmembrane region" description="Helical" evidence="1">
    <location>
        <begin position="12"/>
        <end position="30"/>
    </location>
</feature>
<organism evidence="3 4">
    <name type="scientific">Thiothrix winogradskyi</name>
    <dbReference type="NCBI Taxonomy" id="96472"/>
    <lineage>
        <taxon>Bacteria</taxon>
        <taxon>Pseudomonadati</taxon>
        <taxon>Pseudomonadota</taxon>
        <taxon>Gammaproteobacteria</taxon>
        <taxon>Thiotrichales</taxon>
        <taxon>Thiotrichaceae</taxon>
        <taxon>Thiothrix</taxon>
    </lineage>
</organism>
<keyword evidence="1" id="KW-0812">Transmembrane</keyword>